<evidence type="ECO:0000313" key="2">
    <source>
        <dbReference type="EMBL" id="RPB16491.1"/>
    </source>
</evidence>
<feature type="compositionally biased region" description="Low complexity" evidence="1">
    <location>
        <begin position="28"/>
        <end position="43"/>
    </location>
</feature>
<feature type="compositionally biased region" description="Polar residues" evidence="1">
    <location>
        <begin position="278"/>
        <end position="289"/>
    </location>
</feature>
<feature type="region of interest" description="Disordered" evidence="1">
    <location>
        <begin position="355"/>
        <end position="398"/>
    </location>
</feature>
<feature type="compositionally biased region" description="Low complexity" evidence="1">
    <location>
        <begin position="373"/>
        <end position="386"/>
    </location>
</feature>
<accession>A0A3N4L775</accession>
<name>A0A3N4L775_9PEZI</name>
<protein>
    <submittedName>
        <fullName evidence="2">Uncharacterized protein</fullName>
    </submittedName>
</protein>
<feature type="compositionally biased region" description="Low complexity" evidence="1">
    <location>
        <begin position="296"/>
        <end position="309"/>
    </location>
</feature>
<dbReference type="InParanoid" id="A0A3N4L775"/>
<proteinExistence type="predicted"/>
<evidence type="ECO:0000256" key="1">
    <source>
        <dbReference type="SAM" id="MobiDB-lite"/>
    </source>
</evidence>
<dbReference type="OrthoDB" id="5380478at2759"/>
<sequence length="410" mass="43892">MSPTKPVSAPVRKMPTTGSFIPRRVKTTSKISTKSITSSSSTTDPLKKKVPVKTSNIKSSNTKTLSIFSDKTTTLAPTSTVSLFSNIAEANKENMPCGPLRSSVNRANNNGGSPIRLRSGISKNISQKSTHKKKTFGYNRIPLRELDTQEVFERDEAVLGDLRRRRSGEHSGAMIEVESVLAYPSPNTANATTARASSSKYSATGITVTTTATGYYQDDSADEREQEIRTKLDVILASTSGDSKGKGKIITKAIRQRSVHPAVRQMSPALSPYRSEASAPSSPVKSQVDSPLRIYRSPSPRKASPSPIRRSQRIGLGTKAVNKLLAEKKLVATVAGKEGEKTKKVIITTSAATSGALKKKSSTTRKVGTSSLRRAAGGATTSTSARDPSRPPLALTGGRVMGLEGMRNMR</sequence>
<dbReference type="EMBL" id="ML119108">
    <property type="protein sequence ID" value="RPB16491.1"/>
    <property type="molecule type" value="Genomic_DNA"/>
</dbReference>
<keyword evidence="3" id="KW-1185">Reference proteome</keyword>
<dbReference type="Proteomes" id="UP000277580">
    <property type="component" value="Unassembled WGS sequence"/>
</dbReference>
<reference evidence="2 3" key="1">
    <citation type="journal article" date="2018" name="Nat. Ecol. Evol.">
        <title>Pezizomycetes genomes reveal the molecular basis of ectomycorrhizal truffle lifestyle.</title>
        <authorList>
            <person name="Murat C."/>
            <person name="Payen T."/>
            <person name="Noel B."/>
            <person name="Kuo A."/>
            <person name="Morin E."/>
            <person name="Chen J."/>
            <person name="Kohler A."/>
            <person name="Krizsan K."/>
            <person name="Balestrini R."/>
            <person name="Da Silva C."/>
            <person name="Montanini B."/>
            <person name="Hainaut M."/>
            <person name="Levati E."/>
            <person name="Barry K.W."/>
            <person name="Belfiori B."/>
            <person name="Cichocki N."/>
            <person name="Clum A."/>
            <person name="Dockter R.B."/>
            <person name="Fauchery L."/>
            <person name="Guy J."/>
            <person name="Iotti M."/>
            <person name="Le Tacon F."/>
            <person name="Lindquist E.A."/>
            <person name="Lipzen A."/>
            <person name="Malagnac F."/>
            <person name="Mello A."/>
            <person name="Molinier V."/>
            <person name="Miyauchi S."/>
            <person name="Poulain J."/>
            <person name="Riccioni C."/>
            <person name="Rubini A."/>
            <person name="Sitrit Y."/>
            <person name="Splivallo R."/>
            <person name="Traeger S."/>
            <person name="Wang M."/>
            <person name="Zifcakova L."/>
            <person name="Wipf D."/>
            <person name="Zambonelli A."/>
            <person name="Paolocci F."/>
            <person name="Nowrousian M."/>
            <person name="Ottonello S."/>
            <person name="Baldrian P."/>
            <person name="Spatafora J.W."/>
            <person name="Henrissat B."/>
            <person name="Nagy L.G."/>
            <person name="Aury J.M."/>
            <person name="Wincker P."/>
            <person name="Grigoriev I.V."/>
            <person name="Bonfante P."/>
            <person name="Martin F.M."/>
        </authorList>
    </citation>
    <scope>NUCLEOTIDE SEQUENCE [LARGE SCALE GENOMIC DNA]</scope>
    <source>
        <strain evidence="2 3">CCBAS932</strain>
    </source>
</reference>
<feature type="region of interest" description="Disordered" evidence="1">
    <location>
        <begin position="1"/>
        <end position="58"/>
    </location>
</feature>
<dbReference type="AlphaFoldDB" id="A0A3N4L775"/>
<evidence type="ECO:0000313" key="3">
    <source>
        <dbReference type="Proteomes" id="UP000277580"/>
    </source>
</evidence>
<organism evidence="2 3">
    <name type="scientific">Morchella conica CCBAS932</name>
    <dbReference type="NCBI Taxonomy" id="1392247"/>
    <lineage>
        <taxon>Eukaryota</taxon>
        <taxon>Fungi</taxon>
        <taxon>Dikarya</taxon>
        <taxon>Ascomycota</taxon>
        <taxon>Pezizomycotina</taxon>
        <taxon>Pezizomycetes</taxon>
        <taxon>Pezizales</taxon>
        <taxon>Morchellaceae</taxon>
        <taxon>Morchella</taxon>
    </lineage>
</organism>
<gene>
    <name evidence="2" type="ORF">P167DRAFT_258144</name>
</gene>
<feature type="region of interest" description="Disordered" evidence="1">
    <location>
        <begin position="269"/>
        <end position="311"/>
    </location>
</feature>